<dbReference type="AlphaFoldDB" id="U2PZL4"/>
<dbReference type="EMBL" id="APJA01000022">
    <property type="protein sequence ID" value="ERK29229.1"/>
    <property type="molecule type" value="Genomic_DNA"/>
</dbReference>
<dbReference type="GO" id="GO:0140662">
    <property type="term" value="F:ATP-dependent protein folding chaperone"/>
    <property type="evidence" value="ECO:0007669"/>
    <property type="project" value="InterPro"/>
</dbReference>
<evidence type="ECO:0000256" key="3">
    <source>
        <dbReference type="ARBA" id="ARBA00022840"/>
    </source>
</evidence>
<dbReference type="OrthoDB" id="1837345at2"/>
<dbReference type="Proteomes" id="UP000016721">
    <property type="component" value="Unassembled WGS sequence"/>
</dbReference>
<dbReference type="GO" id="GO:0016887">
    <property type="term" value="F:ATP hydrolysis activity"/>
    <property type="evidence" value="ECO:0007669"/>
    <property type="project" value="InterPro"/>
</dbReference>
<dbReference type="InterPro" id="IPR056471">
    <property type="entry name" value="HD-CE"/>
</dbReference>
<dbReference type="eggNOG" id="COG0326">
    <property type="taxonomic scope" value="Bacteria"/>
</dbReference>
<dbReference type="HOGENOM" id="CLU_012642_0_0_9"/>
<organism evidence="6 7">
    <name type="scientific">Clostridium intestinale URNW</name>
    <dbReference type="NCBI Taxonomy" id="1294142"/>
    <lineage>
        <taxon>Bacteria</taxon>
        <taxon>Bacillati</taxon>
        <taxon>Bacillota</taxon>
        <taxon>Clostridia</taxon>
        <taxon>Eubacteriales</taxon>
        <taxon>Clostridiaceae</taxon>
        <taxon>Clostridium</taxon>
    </lineage>
</organism>
<protein>
    <submittedName>
        <fullName evidence="6">ATPase</fullName>
    </submittedName>
</protein>
<evidence type="ECO:0000259" key="5">
    <source>
        <dbReference type="Pfam" id="PF24391"/>
    </source>
</evidence>
<dbReference type="Pfam" id="PF13589">
    <property type="entry name" value="HATPase_c_3"/>
    <property type="match status" value="1"/>
</dbReference>
<dbReference type="GO" id="GO:0005524">
    <property type="term" value="F:ATP binding"/>
    <property type="evidence" value="ECO:0007669"/>
    <property type="project" value="UniProtKB-KW"/>
</dbReference>
<dbReference type="STRING" id="1294142.CINTURNW_3692"/>
<keyword evidence="4" id="KW-0143">Chaperone</keyword>
<evidence type="ECO:0000256" key="1">
    <source>
        <dbReference type="ARBA" id="ARBA00008239"/>
    </source>
</evidence>
<dbReference type="SUPFAM" id="SSF55874">
    <property type="entry name" value="ATPase domain of HSP90 chaperone/DNA topoisomerase II/histidine kinase"/>
    <property type="match status" value="1"/>
</dbReference>
<accession>U2PZL4</accession>
<evidence type="ECO:0000313" key="6">
    <source>
        <dbReference type="EMBL" id="ERK29229.1"/>
    </source>
</evidence>
<dbReference type="RefSeq" id="WP_021803626.1">
    <property type="nucleotide sequence ID" value="NZ_KI273145.1"/>
</dbReference>
<comment type="caution">
    <text evidence="6">The sequence shown here is derived from an EMBL/GenBank/DDBJ whole genome shotgun (WGS) entry which is preliminary data.</text>
</comment>
<keyword evidence="3" id="KW-0067">ATP-binding</keyword>
<dbReference type="InterPro" id="IPR036890">
    <property type="entry name" value="HATPase_C_sf"/>
</dbReference>
<dbReference type="InterPro" id="IPR001404">
    <property type="entry name" value="Hsp90_fam"/>
</dbReference>
<dbReference type="GO" id="GO:0051082">
    <property type="term" value="F:unfolded protein binding"/>
    <property type="evidence" value="ECO:0007669"/>
    <property type="project" value="InterPro"/>
</dbReference>
<dbReference type="Gene3D" id="3.30.565.10">
    <property type="entry name" value="Histidine kinase-like ATPase, C-terminal domain"/>
    <property type="match status" value="1"/>
</dbReference>
<evidence type="ECO:0000256" key="4">
    <source>
        <dbReference type="ARBA" id="ARBA00023186"/>
    </source>
</evidence>
<keyword evidence="7" id="KW-1185">Reference proteome</keyword>
<dbReference type="PANTHER" id="PTHR11528">
    <property type="entry name" value="HEAT SHOCK PROTEIN 90 FAMILY MEMBER"/>
    <property type="match status" value="1"/>
</dbReference>
<keyword evidence="2" id="KW-0547">Nucleotide-binding</keyword>
<feature type="domain" description="HD-CE" evidence="5">
    <location>
        <begin position="43"/>
        <end position="333"/>
    </location>
</feature>
<comment type="similarity">
    <text evidence="1">Belongs to the heat shock protein 90 family.</text>
</comment>
<gene>
    <name evidence="6" type="ORF">CINTURNW_3692</name>
</gene>
<name>U2PZL4_9CLOT</name>
<evidence type="ECO:0000256" key="2">
    <source>
        <dbReference type="ARBA" id="ARBA00022741"/>
    </source>
</evidence>
<reference evidence="6 7" key="1">
    <citation type="journal article" date="2013" name="Genome Announc.">
        <title>Draft Genome Sequence of the Hydrogen- and Ethanol-Producing Bacterium Clostridium intestinale Strain URNW.</title>
        <authorList>
            <person name="Lal S."/>
            <person name="Ramachandran U."/>
            <person name="Zhang X."/>
            <person name="Sparling R."/>
            <person name="Levin D.B."/>
        </authorList>
    </citation>
    <scope>NUCLEOTIDE SEQUENCE [LARGE SCALE GENOMIC DNA]</scope>
    <source>
        <strain evidence="6 7">URNW</strain>
    </source>
</reference>
<sequence>MNSPIIPNRFRERLEIDADLNSIVKSIVRKFSPIIKENKLEFFPEYTDHGFLHINKTLEIADKMIDNETFGKLNTLDIGVIILSIFLHDLGMHLTYEAFINMISTKSNDSIDKSIDKKMWANLWEEYLAEAKLWSEKKVKNMFNDDFKIKEPPVKREKATEEDKKFIGEFIRRNHPRIAYEICMFGFPTADGDKIEFSSDSDIDIKLKKIIGYIARSHGLNIWDNVRYIEEEFGRDQVRTTKNVHAIYIMVVLRMADYLDMDKTRVNTPILKFKKIKSNISELEWIKHNVVDYIKMEYPDDPESIYIYINDIKESKVYLAIESLLKDMQRELDTCWAVLGKVYGAFENLKLIFRRIHSNMDNKDVFLKNIDFIPKRIKFDSNPDILKLLTQPLYGENPAYGVREMLQNAIDACIEKEKIADEKEIMEVVLTISDDEKYLVVEDNGIGMNENILINYFLVAGASFRNSDTWKKVYYKDNKSVVPRSGKFGVGVFASFILGDEIEVETIRYKDNIGYKFKANIETDQIQITKFYNNDKRSGTKIKLKLYEGISDILKKQFENDIGSNVRWNKWYYADNPKLIINVPSSWGQYREDDSLKINLYDNDSDESWSNIKPEGFYRVDWKYGRTGVKLFYNGIAIQDNYYAYRLEYYRFPEDFYTPVVSVVDNDGNFPLNLDRNGISNEKLPFERELVIDIYKDIISKLLVSGSVSEFHKDYLLIKNTELIHPAIGYNYGIFRALMSHELLLSIKGYNILHSYNIKKLNLKSIKKVWVNDKIDRLSDKELVSKIENIVISKESLSSIQKFKVAIEIDKVNLGQAYNIANKRIFIKKKDFDYIFEEGKKRMTASFKKDMKIESQSENWYCITYGDIPETNLNINSFERNTENINLFIEYYHKEEANNYISNIYGRNYCECSFLDDIMGEYMSEKEYVPYNIKKRQDTYSKAFKELSKYMKKFQTKK</sequence>
<evidence type="ECO:0000313" key="7">
    <source>
        <dbReference type="Proteomes" id="UP000016721"/>
    </source>
</evidence>
<dbReference type="PATRIC" id="fig|1294142.3.peg.3856"/>
<proteinExistence type="inferred from homology"/>
<dbReference type="Pfam" id="PF24391">
    <property type="entry name" value="HD-CE"/>
    <property type="match status" value="1"/>
</dbReference>